<evidence type="ECO:0000313" key="4">
    <source>
        <dbReference type="Proteomes" id="UP001432060"/>
    </source>
</evidence>
<evidence type="ECO:0000256" key="1">
    <source>
        <dbReference type="SAM" id="MobiDB-lite"/>
    </source>
</evidence>
<keyword evidence="4" id="KW-1185">Reference proteome</keyword>
<gene>
    <name evidence="3" type="ORF">OG515_19660</name>
</gene>
<protein>
    <submittedName>
        <fullName evidence="3">DUF6344 domain-containing protein</fullName>
    </submittedName>
</protein>
<dbReference type="Proteomes" id="UP001432060">
    <property type="component" value="Chromosome"/>
</dbReference>
<name>A0ABZ1XMX4_9ACTN</name>
<evidence type="ECO:0000313" key="3">
    <source>
        <dbReference type="EMBL" id="WUT84252.1"/>
    </source>
</evidence>
<dbReference type="RefSeq" id="WP_329400502.1">
    <property type="nucleotide sequence ID" value="NZ_CP109019.1"/>
</dbReference>
<feature type="region of interest" description="Disordered" evidence="1">
    <location>
        <begin position="30"/>
        <end position="124"/>
    </location>
</feature>
<feature type="signal peptide" evidence="2">
    <location>
        <begin position="1"/>
        <end position="32"/>
    </location>
</feature>
<proteinExistence type="predicted"/>
<dbReference type="Pfam" id="PF19871">
    <property type="entry name" value="DUF6344"/>
    <property type="match status" value="1"/>
</dbReference>
<feature type="chain" id="PRO_5045270115" evidence="2">
    <location>
        <begin position="33"/>
        <end position="124"/>
    </location>
</feature>
<evidence type="ECO:0000256" key="2">
    <source>
        <dbReference type="SAM" id="SignalP"/>
    </source>
</evidence>
<keyword evidence="2" id="KW-0732">Signal</keyword>
<accession>A0ABZ1XMX4</accession>
<dbReference type="EMBL" id="CP109019">
    <property type="protein sequence ID" value="WUT84252.1"/>
    <property type="molecule type" value="Genomic_DNA"/>
</dbReference>
<organism evidence="3 4">
    <name type="scientific">Streptomyces melanogenes</name>
    <dbReference type="NCBI Taxonomy" id="67326"/>
    <lineage>
        <taxon>Bacteria</taxon>
        <taxon>Bacillati</taxon>
        <taxon>Actinomycetota</taxon>
        <taxon>Actinomycetes</taxon>
        <taxon>Kitasatosporales</taxon>
        <taxon>Streptomycetaceae</taxon>
        <taxon>Streptomyces</taxon>
    </lineage>
</organism>
<dbReference type="InterPro" id="IPR045925">
    <property type="entry name" value="DUF6344"/>
</dbReference>
<feature type="compositionally biased region" description="Polar residues" evidence="1">
    <location>
        <begin position="30"/>
        <end position="41"/>
    </location>
</feature>
<reference evidence="3" key="1">
    <citation type="submission" date="2022-10" db="EMBL/GenBank/DDBJ databases">
        <title>The complete genomes of actinobacterial strains from the NBC collection.</title>
        <authorList>
            <person name="Joergensen T.S."/>
            <person name="Alvarez Arevalo M."/>
            <person name="Sterndorff E.B."/>
            <person name="Faurdal D."/>
            <person name="Vuksanovic O."/>
            <person name="Mourched A.-S."/>
            <person name="Charusanti P."/>
            <person name="Shaw S."/>
            <person name="Blin K."/>
            <person name="Weber T."/>
        </authorList>
    </citation>
    <scope>NUCLEOTIDE SEQUENCE</scope>
    <source>
        <strain evidence="3">NBC_00668</strain>
    </source>
</reference>
<sequence length="124" mass="12426">MATSKLTTWWTALIGALVALLASLGLATQATAAASVPQQSAAHHRGEKSAPETPNVRWALPSASALPPTMKQRIRAEAHGSSPSTRHLPGAHDESEGGDGASGTIGTDDAGTVAPDGSAPVSTP</sequence>